<evidence type="ECO:0000313" key="3">
    <source>
        <dbReference type="Proteomes" id="UP000031202"/>
    </source>
</evidence>
<gene>
    <name evidence="2" type="ORF">RM52_07095</name>
</gene>
<proteinExistence type="predicted"/>
<feature type="region of interest" description="Disordered" evidence="1">
    <location>
        <begin position="50"/>
        <end position="81"/>
    </location>
</feature>
<organism evidence="2 3">
    <name type="scientific">Microbacterium hominis</name>
    <dbReference type="NCBI Taxonomy" id="162426"/>
    <lineage>
        <taxon>Bacteria</taxon>
        <taxon>Bacillati</taxon>
        <taxon>Actinomycetota</taxon>
        <taxon>Actinomycetes</taxon>
        <taxon>Micrococcales</taxon>
        <taxon>Microbacteriaceae</taxon>
        <taxon>Microbacterium</taxon>
    </lineage>
</organism>
<name>A0A0B4CUZ7_9MICO</name>
<evidence type="ECO:0000256" key="1">
    <source>
        <dbReference type="SAM" id="MobiDB-lite"/>
    </source>
</evidence>
<dbReference type="AlphaFoldDB" id="A0A0B4CUZ7"/>
<reference evidence="2 3" key="1">
    <citation type="submission" date="2014-12" db="EMBL/GenBank/DDBJ databases">
        <title>Genome sequencing of Microbacterium hominis TPW29.</title>
        <authorList>
            <person name="Tan P.W."/>
            <person name="Chan K.-G."/>
        </authorList>
    </citation>
    <scope>NUCLEOTIDE SEQUENCE [LARGE SCALE GENOMIC DNA]</scope>
    <source>
        <strain evidence="2 3">TPW29</strain>
    </source>
</reference>
<sequence length="232" mass="23934">MPQTPRSTKARKSRVTAYAEGVIRRFSSLAVVTAAMLALGLSACAPVDEKPATQPTPTGSASATPTPTPTPTATPSPSPTADLACLVGEWHMGQDQVTAFYNDVNSLMAGSGAKFTPVGTADLILRKDGTYKWTPAEQVTANVSGTTILINFKGSITGTYTVTGNGIGSQTQDTSGLEIVATIDGKGTDAGAISQQISVAPISDAKYGCKPETLTLINKLSDSTATSVLHRE</sequence>
<dbReference type="Proteomes" id="UP000031202">
    <property type="component" value="Unassembled WGS sequence"/>
</dbReference>
<feature type="compositionally biased region" description="Pro residues" evidence="1">
    <location>
        <begin position="66"/>
        <end position="78"/>
    </location>
</feature>
<feature type="compositionally biased region" description="Low complexity" evidence="1">
    <location>
        <begin position="52"/>
        <end position="65"/>
    </location>
</feature>
<protein>
    <submittedName>
        <fullName evidence="2">Uncharacterized protein</fullName>
    </submittedName>
</protein>
<dbReference type="EMBL" id="JWSZ01000009">
    <property type="protein sequence ID" value="KIC58166.1"/>
    <property type="molecule type" value="Genomic_DNA"/>
</dbReference>
<evidence type="ECO:0000313" key="2">
    <source>
        <dbReference type="EMBL" id="KIC58166.1"/>
    </source>
</evidence>
<accession>A0A0B4CUZ7</accession>
<comment type="caution">
    <text evidence="2">The sequence shown here is derived from an EMBL/GenBank/DDBJ whole genome shotgun (WGS) entry which is preliminary data.</text>
</comment>